<comment type="caution">
    <text evidence="2">The sequence shown here is derived from an EMBL/GenBank/DDBJ whole genome shotgun (WGS) entry which is preliminary data.</text>
</comment>
<reference evidence="2 3" key="1">
    <citation type="journal article" date="2014" name="Int. J. Syst. Evol. Microbiol.">
        <title>Listeria floridensis sp. nov., Listeria aquatica sp. nov., Listeria cornellensis sp. nov., Listeria riparia sp. nov. and Listeria grandensis sp. nov., from agricultural and natural environments.</title>
        <authorList>
            <person name="den Bakker H.C."/>
            <person name="Warchocki S."/>
            <person name="Wright E.M."/>
            <person name="Allred A.F."/>
            <person name="Ahlstrom C."/>
            <person name="Manuel C.S."/>
            <person name="Stasiewicz M.J."/>
            <person name="Burrell A."/>
            <person name="Roof S."/>
            <person name="Strawn L."/>
            <person name="Fortes E.D."/>
            <person name="Nightingale K.K."/>
            <person name="Kephart D."/>
            <person name="Wiedmann M."/>
        </authorList>
    </citation>
    <scope>NUCLEOTIDE SEQUENCE [LARGE SCALE GENOMIC DNA]</scope>
    <source>
        <strain evidence="2 3">FSL S10-1188</strain>
    </source>
</reference>
<dbReference type="Proteomes" id="UP000019246">
    <property type="component" value="Unassembled WGS sequence"/>
</dbReference>
<dbReference type="SUPFAM" id="SSF100950">
    <property type="entry name" value="NagB/RpiA/CoA transferase-like"/>
    <property type="match status" value="1"/>
</dbReference>
<dbReference type="AlphaFoldDB" id="W7B1F8"/>
<feature type="non-terminal residue" evidence="2">
    <location>
        <position position="1"/>
    </location>
</feature>
<sequence>FVSCRGIDYDKGATETHEGEALIKQAYRRQSNLLVLLATQEKMNHKFMHQSLACHDIDYLITDFKLDEETEARFNAHHITCLY</sequence>
<dbReference type="InterPro" id="IPR037171">
    <property type="entry name" value="NagB/RpiA_transferase-like"/>
</dbReference>
<organism evidence="2 3">
    <name type="scientific">Listeria aquatica FSL S10-1188</name>
    <dbReference type="NCBI Taxonomy" id="1265818"/>
    <lineage>
        <taxon>Bacteria</taxon>
        <taxon>Bacillati</taxon>
        <taxon>Bacillota</taxon>
        <taxon>Bacilli</taxon>
        <taxon>Bacillales</taxon>
        <taxon>Listeriaceae</taxon>
        <taxon>Listeria</taxon>
    </lineage>
</organism>
<feature type="domain" description="DeoR-like transcriptional repressor C-terminal sensor" evidence="1">
    <location>
        <begin position="1"/>
        <end position="63"/>
    </location>
</feature>
<dbReference type="Pfam" id="PF00455">
    <property type="entry name" value="DeoRC"/>
    <property type="match status" value="1"/>
</dbReference>
<dbReference type="InterPro" id="IPR014036">
    <property type="entry name" value="DeoR-like_C"/>
</dbReference>
<proteinExistence type="predicted"/>
<evidence type="ECO:0000313" key="3">
    <source>
        <dbReference type="Proteomes" id="UP000019246"/>
    </source>
</evidence>
<keyword evidence="3" id="KW-1185">Reference proteome</keyword>
<evidence type="ECO:0000259" key="1">
    <source>
        <dbReference type="Pfam" id="PF00455"/>
    </source>
</evidence>
<dbReference type="EMBL" id="AOCG01000003">
    <property type="protein sequence ID" value="EUJ21084.1"/>
    <property type="molecule type" value="Genomic_DNA"/>
</dbReference>
<gene>
    <name evidence="2" type="ORF">MAQA_03926</name>
</gene>
<accession>W7B1F8</accession>
<name>W7B1F8_9LIST</name>
<dbReference type="PATRIC" id="fig|1265818.5.peg.787"/>
<protein>
    <submittedName>
        <fullName evidence="2">DeoR family transcriptional regulator</fullName>
    </submittedName>
</protein>
<evidence type="ECO:0000313" key="2">
    <source>
        <dbReference type="EMBL" id="EUJ21084.1"/>
    </source>
</evidence>
<dbReference type="STRING" id="1265818.MAQA_03926"/>